<comment type="cofactor">
    <cofactor evidence="4">
        <name>pyridoxal 5'-phosphate</name>
        <dbReference type="ChEBI" id="CHEBI:597326"/>
    </cofactor>
</comment>
<feature type="modified residue" description="N6-(pyridoxal phosphate)lysine" evidence="4">
    <location>
        <position position="276"/>
    </location>
</feature>
<dbReference type="PANTHER" id="PTHR14237">
    <property type="entry name" value="MOLYBDOPTERIN COFACTOR SULFURASE MOSC"/>
    <property type="match status" value="1"/>
</dbReference>
<dbReference type="InterPro" id="IPR015421">
    <property type="entry name" value="PyrdxlP-dep_Trfase_major"/>
</dbReference>
<evidence type="ECO:0000256" key="5">
    <source>
        <dbReference type="SAM" id="MobiDB-lite"/>
    </source>
</evidence>
<dbReference type="InterPro" id="IPR015424">
    <property type="entry name" value="PyrdxlP-dep_Trfase"/>
</dbReference>
<evidence type="ECO:0000313" key="8">
    <source>
        <dbReference type="Proteomes" id="UP001140094"/>
    </source>
</evidence>
<keyword evidence="3 4" id="KW-0501">Molybdenum cofactor biosynthesis</keyword>
<dbReference type="InterPro" id="IPR015422">
    <property type="entry name" value="PyrdxlP-dep_Trfase_small"/>
</dbReference>
<dbReference type="GO" id="GO:0016829">
    <property type="term" value="F:lyase activity"/>
    <property type="evidence" value="ECO:0007669"/>
    <property type="project" value="UniProtKB-UniRule"/>
</dbReference>
<dbReference type="PROSITE" id="PS51340">
    <property type="entry name" value="MOSC"/>
    <property type="match status" value="1"/>
</dbReference>
<dbReference type="Gene3D" id="3.40.640.10">
    <property type="entry name" value="Type I PLP-dependent aspartate aminotransferase-like (Major domain)"/>
    <property type="match status" value="1"/>
</dbReference>
<keyword evidence="8" id="KW-1185">Reference proteome</keyword>
<feature type="region of interest" description="Disordered" evidence="5">
    <location>
        <begin position="1"/>
        <end position="38"/>
    </location>
</feature>
<keyword evidence="1 4" id="KW-0808">Transferase</keyword>
<dbReference type="InterPro" id="IPR028886">
    <property type="entry name" value="MoCo_sulfurase"/>
</dbReference>
<protein>
    <recommendedName>
        <fullName evidence="4">Molybdenum cofactor sulfurase</fullName>
        <shortName evidence="4">MCS</shortName>
        <shortName evidence="4">MOS</shortName>
        <shortName evidence="4">MoCo sulfurase</shortName>
        <ecNumber evidence="4">2.8.1.9</ecNumber>
    </recommendedName>
    <alternativeName>
        <fullName evidence="4">Molybdenum cofactor sulfurtransferase</fullName>
    </alternativeName>
</protein>
<dbReference type="SUPFAM" id="SSF53383">
    <property type="entry name" value="PLP-dependent transferases"/>
    <property type="match status" value="1"/>
</dbReference>
<name>A0A9W8I3I1_9FUNG</name>
<dbReference type="Proteomes" id="UP001140094">
    <property type="component" value="Unassembled WGS sequence"/>
</dbReference>
<accession>A0A9W8I3I1</accession>
<dbReference type="EC" id="2.8.1.9" evidence="4"/>
<dbReference type="SUPFAM" id="SSF141673">
    <property type="entry name" value="MOSC N-terminal domain-like"/>
    <property type="match status" value="1"/>
</dbReference>
<evidence type="ECO:0000313" key="7">
    <source>
        <dbReference type="EMBL" id="KAJ2807266.1"/>
    </source>
</evidence>
<evidence type="ECO:0000256" key="2">
    <source>
        <dbReference type="ARBA" id="ARBA00022898"/>
    </source>
</evidence>
<dbReference type="Gene3D" id="3.90.1150.10">
    <property type="entry name" value="Aspartate Aminotransferase, domain 1"/>
    <property type="match status" value="1"/>
</dbReference>
<dbReference type="Pfam" id="PF00266">
    <property type="entry name" value="Aminotran_5"/>
    <property type="match status" value="1"/>
</dbReference>
<dbReference type="AlphaFoldDB" id="A0A9W8I3I1"/>
<dbReference type="Pfam" id="PF03476">
    <property type="entry name" value="MOSC_N"/>
    <property type="match status" value="1"/>
</dbReference>
<keyword evidence="2 4" id="KW-0663">Pyridoxal phosphate</keyword>
<organism evidence="7 8">
    <name type="scientific">Coemansia guatemalensis</name>
    <dbReference type="NCBI Taxonomy" id="2761395"/>
    <lineage>
        <taxon>Eukaryota</taxon>
        <taxon>Fungi</taxon>
        <taxon>Fungi incertae sedis</taxon>
        <taxon>Zoopagomycota</taxon>
        <taxon>Kickxellomycotina</taxon>
        <taxon>Kickxellomycetes</taxon>
        <taxon>Kickxellales</taxon>
        <taxon>Kickxellaceae</taxon>
        <taxon>Coemansia</taxon>
    </lineage>
</organism>
<dbReference type="InterPro" id="IPR005303">
    <property type="entry name" value="MOCOS_middle"/>
</dbReference>
<comment type="similarity">
    <text evidence="4">Belongs to the class-V pyridoxal-phosphate-dependent aminotransferase family. MOCOS subfamily.</text>
</comment>
<dbReference type="PANTHER" id="PTHR14237:SF80">
    <property type="entry name" value="MOLYBDENUM COFACTOR SULFURASE"/>
    <property type="match status" value="1"/>
</dbReference>
<dbReference type="GO" id="GO:0008265">
    <property type="term" value="F:molybdenum cofactor sulfurtransferase activity"/>
    <property type="evidence" value="ECO:0007669"/>
    <property type="project" value="UniProtKB-UniRule"/>
</dbReference>
<dbReference type="GO" id="GO:0030170">
    <property type="term" value="F:pyridoxal phosphate binding"/>
    <property type="evidence" value="ECO:0007669"/>
    <property type="project" value="UniProtKB-UniRule"/>
</dbReference>
<comment type="caution">
    <text evidence="7">The sequence shown here is derived from an EMBL/GenBank/DDBJ whole genome shotgun (WGS) entry which is preliminary data.</text>
</comment>
<evidence type="ECO:0000256" key="4">
    <source>
        <dbReference type="HAMAP-Rule" id="MF_03050"/>
    </source>
</evidence>
<dbReference type="GO" id="GO:0030151">
    <property type="term" value="F:molybdenum ion binding"/>
    <property type="evidence" value="ECO:0007669"/>
    <property type="project" value="UniProtKB-UniRule"/>
</dbReference>
<evidence type="ECO:0000256" key="3">
    <source>
        <dbReference type="ARBA" id="ARBA00023150"/>
    </source>
</evidence>
<feature type="active site" evidence="4">
    <location>
        <position position="434"/>
    </location>
</feature>
<dbReference type="Pfam" id="PF03473">
    <property type="entry name" value="MOSC"/>
    <property type="match status" value="1"/>
</dbReference>
<dbReference type="InterPro" id="IPR005302">
    <property type="entry name" value="MoCF_Sase_C"/>
</dbReference>
<proteinExistence type="inferred from homology"/>
<comment type="catalytic activity">
    <reaction evidence="4">
        <text>Mo-molybdopterin + L-cysteine + AH2 = thio-Mo-molybdopterin + L-alanine + A + H2O</text>
        <dbReference type="Rhea" id="RHEA:42636"/>
        <dbReference type="ChEBI" id="CHEBI:13193"/>
        <dbReference type="ChEBI" id="CHEBI:15377"/>
        <dbReference type="ChEBI" id="CHEBI:17499"/>
        <dbReference type="ChEBI" id="CHEBI:35235"/>
        <dbReference type="ChEBI" id="CHEBI:57972"/>
        <dbReference type="ChEBI" id="CHEBI:71302"/>
        <dbReference type="ChEBI" id="CHEBI:82685"/>
        <dbReference type="EC" id="2.8.1.9"/>
    </reaction>
</comment>
<feature type="domain" description="MOSC" evidence="6">
    <location>
        <begin position="661"/>
        <end position="841"/>
    </location>
</feature>
<gene>
    <name evidence="7" type="ORF">H4R20_001354</name>
</gene>
<comment type="function">
    <text evidence="4">Sulfurates the molybdenum cofactor. Sulfation of molybdenum is essential for xanthine dehydrogenase (XDH) and aldehyde oxidase (ADO) enzymes in which molybdenum cofactor is liganded by 1 oxygen and 1 sulfur atom in active form.</text>
</comment>
<evidence type="ECO:0000259" key="6">
    <source>
        <dbReference type="PROSITE" id="PS51340"/>
    </source>
</evidence>
<sequence length="843" mass="92640">MPATSPQTRMPYLLAATPPPSPPVSLNGRATPSADSLVDDYDGRLDTIRQTEYPQLFDPQSLVRGKNPQLKTVYLDHGGSTLYAASYIKAHAEAMLLNISANPHSRHVESMWTQAKIDHTRDRLLNFLGTSAEKYAVVFTANATASIRLAAELTPITADGKFCFTRASHTSVVGVRNLADEMGASVCPIEFAEIPAAIAPEATRGTNLLAYPAQCNFSGERFPLDVADNVADLYADTEGHPPWWVLVDAAAYAASSPLNLDQLSTGPDFVALSMYKIFGAPTGLGVLLIRRSSVPYLRPKNYFGGGTVAGIAFDRQWQVYRGDVESRLEDGTLNFQGIVSLQHALDAHSRIYYSMENVAQHAQSITSYAQTSLRSLTHGNGRPLCEIYGHTSNSSYGPTIAFNIKDIGGRFVGFVEVERLAVMAGISLRSGRFCNPGAAQGWLQLSTSELVYHSSMGFVCGDDHDLLDGKPIGALRVSFGAMTSKQDIDMLVEFLKLNFCNHSMMAGPVSDAISTAHTNESKAIHKHKANSLQAEVEGIVIYPIKSCHGWVVPRNMAWEITRYGLRFDRLFVIMRENSTLPMQQKRYPAMALIRPRINAAQSALMLEASGHAPVEVSLRPEQLHLEDTQSHVCDSRVQAMRVRSKKVSAWLSSVLSVSCYLACDPRLLVSNPTDKAQHKSFADSVHFTQPEMSFANQAQILMVTCESAQQVEDWVTGECHSEAAASKVEIGPMQYRPNLIVKSRSREARKILPFEELNWKAVTIGSAKFNVAGPCRRCQMISIHQDSAERLKEPYSTLARKMRVDGKIVFGVYLNAANSSESYSTEHCFPTVRAGSVLDVYSN</sequence>
<dbReference type="GO" id="GO:0006777">
    <property type="term" value="P:Mo-molybdopterin cofactor biosynthetic process"/>
    <property type="evidence" value="ECO:0007669"/>
    <property type="project" value="UniProtKB-UniRule"/>
</dbReference>
<reference evidence="7" key="1">
    <citation type="submission" date="2022-07" db="EMBL/GenBank/DDBJ databases">
        <title>Phylogenomic reconstructions and comparative analyses of Kickxellomycotina fungi.</title>
        <authorList>
            <person name="Reynolds N.K."/>
            <person name="Stajich J.E."/>
            <person name="Barry K."/>
            <person name="Grigoriev I.V."/>
            <person name="Crous P."/>
            <person name="Smith M.E."/>
        </authorList>
    </citation>
    <scope>NUCLEOTIDE SEQUENCE</scope>
    <source>
        <strain evidence="7">NRRL 1565</strain>
    </source>
</reference>
<dbReference type="EMBL" id="JANBUO010000124">
    <property type="protein sequence ID" value="KAJ2807266.1"/>
    <property type="molecule type" value="Genomic_DNA"/>
</dbReference>
<dbReference type="OrthoDB" id="10264306at2759"/>
<dbReference type="HAMAP" id="MF_03050">
    <property type="entry name" value="MOCOS"/>
    <property type="match status" value="1"/>
</dbReference>
<dbReference type="InterPro" id="IPR000192">
    <property type="entry name" value="Aminotrans_V_dom"/>
</dbReference>
<evidence type="ECO:0000256" key="1">
    <source>
        <dbReference type="ARBA" id="ARBA00022679"/>
    </source>
</evidence>